<sequence length="540" mass="61980">MTDLPFDTMIPNTQLAENYFKQHNHVFYDGDEAVRFTLTDGFNTIESRKDATCLLKNIDDKDCKGRKASEIHLIDFKLMKLRKELEINANLFSQIEFLIRKVPIDDVLNCDLKLISQNILYNTTTSFTTPIKRCTCILMDNSPLALFGSVVQILRKFTSCMIIVSRLRAVVGHLFVELCHKVGLNEVELIFDKRSSLVNIYFKNLDRGASSFDSGCVGVITENGDIDSAVDVLIETTVRHPWQLRRILVQENVYTTFKNAMRWKTQQDLGEQTKFSAESFSYKGKQFFLDYTQTDRINEYIAVESYRTTKELLTLLNKYNNFYMSLWTSSLVESNEITHYASSDIVWINHFGVFDGPPQASQAIYGAVFLIYCPLVRFFVSKNWSTQQKDWLKLSFHERCSKINFCLSECYENFPQLHQFLTCLRDWQPDSVYSDNGKTCVCTTKPRNMICYKKIKQEDSSGVKSVIRLLALGYAIIDNSESDVVADFTRKMSAIGAPILTFSTSEFENSVAIEAADLINDDFLCRTKVVYSNFGTIFAN</sequence>
<proteinExistence type="predicted"/>
<dbReference type="Proteomes" id="UP001153292">
    <property type="component" value="Chromosome 2"/>
</dbReference>
<name>A0ABN8AZ11_CHISP</name>
<organism evidence="1 2">
    <name type="scientific">Chilo suppressalis</name>
    <name type="common">Asiatic rice borer moth</name>
    <dbReference type="NCBI Taxonomy" id="168631"/>
    <lineage>
        <taxon>Eukaryota</taxon>
        <taxon>Metazoa</taxon>
        <taxon>Ecdysozoa</taxon>
        <taxon>Arthropoda</taxon>
        <taxon>Hexapoda</taxon>
        <taxon>Insecta</taxon>
        <taxon>Pterygota</taxon>
        <taxon>Neoptera</taxon>
        <taxon>Endopterygota</taxon>
        <taxon>Lepidoptera</taxon>
        <taxon>Glossata</taxon>
        <taxon>Ditrysia</taxon>
        <taxon>Pyraloidea</taxon>
        <taxon>Crambidae</taxon>
        <taxon>Crambinae</taxon>
        <taxon>Chilo</taxon>
    </lineage>
</organism>
<gene>
    <name evidence="1" type="ORF">CHILSU_LOCUS4917</name>
</gene>
<evidence type="ECO:0000313" key="2">
    <source>
        <dbReference type="Proteomes" id="UP001153292"/>
    </source>
</evidence>
<dbReference type="EMBL" id="OU963895">
    <property type="protein sequence ID" value="CAH0401684.1"/>
    <property type="molecule type" value="Genomic_DNA"/>
</dbReference>
<evidence type="ECO:0000313" key="1">
    <source>
        <dbReference type="EMBL" id="CAH0401684.1"/>
    </source>
</evidence>
<dbReference type="SUPFAM" id="SSF53720">
    <property type="entry name" value="ALDH-like"/>
    <property type="match status" value="1"/>
</dbReference>
<dbReference type="InterPro" id="IPR016161">
    <property type="entry name" value="Ald_DH/histidinol_DH"/>
</dbReference>
<keyword evidence="2" id="KW-1185">Reference proteome</keyword>
<accession>A0ABN8AZ11</accession>
<protein>
    <recommendedName>
        <fullName evidence="3">Aldehyde dehydrogenase domain-containing protein</fullName>
    </recommendedName>
</protein>
<evidence type="ECO:0008006" key="3">
    <source>
        <dbReference type="Google" id="ProtNLM"/>
    </source>
</evidence>
<reference evidence="1" key="1">
    <citation type="submission" date="2021-12" db="EMBL/GenBank/DDBJ databases">
        <authorList>
            <person name="King R."/>
        </authorList>
    </citation>
    <scope>NUCLEOTIDE SEQUENCE</scope>
</reference>